<name>A0A084G5V2_PSEDA</name>
<keyword evidence="5 7" id="KW-0175">Coiled coil</keyword>
<feature type="compositionally biased region" description="Low complexity" evidence="8">
    <location>
        <begin position="556"/>
        <end position="566"/>
    </location>
</feature>
<dbReference type="GO" id="GO:0000776">
    <property type="term" value="C:kinetochore"/>
    <property type="evidence" value="ECO:0007669"/>
    <property type="project" value="TreeGrafter"/>
</dbReference>
<dbReference type="GeneID" id="27725059"/>
<dbReference type="GO" id="GO:0007059">
    <property type="term" value="P:chromosome segregation"/>
    <property type="evidence" value="ECO:0007669"/>
    <property type="project" value="TreeGrafter"/>
</dbReference>
<evidence type="ECO:0000256" key="7">
    <source>
        <dbReference type="SAM" id="Coils"/>
    </source>
</evidence>
<evidence type="ECO:0000256" key="4">
    <source>
        <dbReference type="ARBA" id="ARBA00022701"/>
    </source>
</evidence>
<keyword evidence="6" id="KW-0206">Cytoskeleton</keyword>
<dbReference type="Gene3D" id="6.10.250.1080">
    <property type="match status" value="1"/>
</dbReference>
<dbReference type="GO" id="GO:0000132">
    <property type="term" value="P:establishment of mitotic spindle orientation"/>
    <property type="evidence" value="ECO:0007669"/>
    <property type="project" value="TreeGrafter"/>
</dbReference>
<feature type="compositionally biased region" description="Low complexity" evidence="8">
    <location>
        <begin position="398"/>
        <end position="414"/>
    </location>
</feature>
<feature type="coiled-coil region" evidence="7">
    <location>
        <begin position="19"/>
        <end position="194"/>
    </location>
</feature>
<proteinExistence type="inferred from homology"/>
<dbReference type="PANTHER" id="PTHR10921">
    <property type="entry name" value="NUCLEAR DISTRIBUTION PROTEIN NUDE HOMOLOG 1"/>
    <property type="match status" value="1"/>
</dbReference>
<feature type="region of interest" description="Disordered" evidence="8">
    <location>
        <begin position="199"/>
        <end position="338"/>
    </location>
</feature>
<protein>
    <submittedName>
        <fullName evidence="10">Nuclear distribution protein nudE-like protein 1</fullName>
    </submittedName>
</protein>
<dbReference type="Pfam" id="PF04880">
    <property type="entry name" value="NUDE_C"/>
    <property type="match status" value="1"/>
</dbReference>
<feature type="compositionally biased region" description="Polar residues" evidence="8">
    <location>
        <begin position="217"/>
        <end position="231"/>
    </location>
</feature>
<feature type="domain" description="NUDE" evidence="9">
    <location>
        <begin position="131"/>
        <end position="267"/>
    </location>
</feature>
<evidence type="ECO:0000256" key="5">
    <source>
        <dbReference type="ARBA" id="ARBA00023054"/>
    </source>
</evidence>
<dbReference type="GO" id="GO:0005871">
    <property type="term" value="C:kinesin complex"/>
    <property type="evidence" value="ECO:0007669"/>
    <property type="project" value="TreeGrafter"/>
</dbReference>
<dbReference type="InterPro" id="IPR033494">
    <property type="entry name" value="NUDE"/>
</dbReference>
<organism evidence="10 11">
    <name type="scientific">Pseudallescheria apiosperma</name>
    <name type="common">Scedosporium apiospermum</name>
    <dbReference type="NCBI Taxonomy" id="563466"/>
    <lineage>
        <taxon>Eukaryota</taxon>
        <taxon>Fungi</taxon>
        <taxon>Dikarya</taxon>
        <taxon>Ascomycota</taxon>
        <taxon>Pezizomycotina</taxon>
        <taxon>Sordariomycetes</taxon>
        <taxon>Hypocreomycetidae</taxon>
        <taxon>Microascales</taxon>
        <taxon>Microascaceae</taxon>
        <taxon>Scedosporium</taxon>
    </lineage>
</organism>
<dbReference type="OMA" id="NMAIERS"/>
<dbReference type="GO" id="GO:0005874">
    <property type="term" value="C:microtubule"/>
    <property type="evidence" value="ECO:0007669"/>
    <property type="project" value="UniProtKB-KW"/>
</dbReference>
<keyword evidence="11" id="KW-1185">Reference proteome</keyword>
<dbReference type="GO" id="GO:0051642">
    <property type="term" value="P:centrosome localization"/>
    <property type="evidence" value="ECO:0007669"/>
    <property type="project" value="TreeGrafter"/>
</dbReference>
<dbReference type="GO" id="GO:0008017">
    <property type="term" value="F:microtubule binding"/>
    <property type="evidence" value="ECO:0007669"/>
    <property type="project" value="InterPro"/>
</dbReference>
<dbReference type="HOGENOM" id="CLU_034391_0_0_1"/>
<feature type="compositionally biased region" description="Polar residues" evidence="8">
    <location>
        <begin position="415"/>
        <end position="429"/>
    </location>
</feature>
<dbReference type="Proteomes" id="UP000028545">
    <property type="component" value="Unassembled WGS sequence"/>
</dbReference>
<comment type="similarity">
    <text evidence="2">Belongs to the nudE family.</text>
</comment>
<evidence type="ECO:0000313" key="10">
    <source>
        <dbReference type="EMBL" id="KEZ42714.1"/>
    </source>
</evidence>
<evidence type="ECO:0000313" key="11">
    <source>
        <dbReference type="Proteomes" id="UP000028545"/>
    </source>
</evidence>
<dbReference type="VEuPathDB" id="FungiDB:SAPIO_CDS5987"/>
<comment type="subcellular location">
    <subcellularLocation>
        <location evidence="1">Cytoplasm</location>
        <location evidence="1">Cytoskeleton</location>
    </subcellularLocation>
</comment>
<evidence type="ECO:0000256" key="8">
    <source>
        <dbReference type="SAM" id="MobiDB-lite"/>
    </source>
</evidence>
<feature type="compositionally biased region" description="Polar residues" evidence="8">
    <location>
        <begin position="460"/>
        <end position="483"/>
    </location>
</feature>
<evidence type="ECO:0000256" key="2">
    <source>
        <dbReference type="ARBA" id="ARBA00007429"/>
    </source>
</evidence>
<dbReference type="AlphaFoldDB" id="A0A084G5V2"/>
<feature type="compositionally biased region" description="Low complexity" evidence="8">
    <location>
        <begin position="491"/>
        <end position="518"/>
    </location>
</feature>
<feature type="region of interest" description="Disordered" evidence="8">
    <location>
        <begin position="350"/>
        <end position="597"/>
    </location>
</feature>
<dbReference type="EMBL" id="JOWA01000099">
    <property type="protein sequence ID" value="KEZ42714.1"/>
    <property type="molecule type" value="Genomic_DNA"/>
</dbReference>
<comment type="caution">
    <text evidence="10">The sequence shown here is derived from an EMBL/GenBank/DDBJ whole genome shotgun (WGS) entry which is preliminary data.</text>
</comment>
<reference evidence="10 11" key="1">
    <citation type="journal article" date="2014" name="Genome Announc.">
        <title>Draft genome sequence of the pathogenic fungus Scedosporium apiospermum.</title>
        <authorList>
            <person name="Vandeputte P."/>
            <person name="Ghamrawi S."/>
            <person name="Rechenmann M."/>
            <person name="Iltis A."/>
            <person name="Giraud S."/>
            <person name="Fleury M."/>
            <person name="Thornton C."/>
            <person name="Delhaes L."/>
            <person name="Meyer W."/>
            <person name="Papon N."/>
            <person name="Bouchara J.P."/>
        </authorList>
    </citation>
    <scope>NUCLEOTIDE SEQUENCE [LARGE SCALE GENOMIC DNA]</scope>
    <source>
        <strain evidence="10 11">IHEM 14462</strain>
    </source>
</reference>
<evidence type="ECO:0000259" key="9">
    <source>
        <dbReference type="Pfam" id="PF04880"/>
    </source>
</evidence>
<dbReference type="OrthoDB" id="5877028at2759"/>
<keyword evidence="3" id="KW-0963">Cytoplasm</keyword>
<sequence length="597" mass="65645">MAEPPSSPPTDTTTAEEALSWYKSQYEQLEHELAEFRESSRELEQELEKDIEQAEKRERFLQEKAETLNYEVDEWKRKYRDSKAEASAAQNALEKEITTLRDSHRTLQLKLRDAEVANDDFERQARNTSSSLEDLESKYNVAIERGVMLEEEVRMGEQERENLRIDAQRLKEELSELKIEVEVLQDRLRKQESRHLSMISTDISVPESPTFDKSIGSPESTASSPLISTPPDTIDLPPSKPTVVQDPPSPPMSDASGTLRRPRLSLTKTPAPSTQRKSRLPSADNSVTPKPRPTNFSSSLTKRPVTRVATATPATKTPANRTTAPRSTSHRLPTTNNSLSHIRSLTAQVQRLEARVQSARSRLPARVNTPPRPSPRSSINGMGSVPSTVTIRSRRRATGSVTSASASVASDDTTPTNPSQGARKSTQTAGKHIPRLSTSGVSRLSFGPLPNRNPGGDSEASMSRPSSRASITSGYARPSSRTDMNPPPRPLSRTSLSGARTPLSRPRSSLGGSLHGHSASVGRFDPDEFEDDSDLRTPSRRGTFSKLEMEGVVSRIPAPASSIPAPTGRRQSGGPRRVSSGFGFRESEPLDELDETY</sequence>
<gene>
    <name evidence="10" type="ORF">SAPIO_CDS5987</name>
</gene>
<feature type="compositionally biased region" description="Polar residues" evidence="8">
    <location>
        <begin position="283"/>
        <end position="301"/>
    </location>
</feature>
<dbReference type="GO" id="GO:0047496">
    <property type="term" value="P:vesicle transport along microtubule"/>
    <property type="evidence" value="ECO:0007669"/>
    <property type="project" value="TreeGrafter"/>
</dbReference>
<keyword evidence="4" id="KW-0493">Microtubule</keyword>
<evidence type="ECO:0000256" key="3">
    <source>
        <dbReference type="ARBA" id="ARBA00022490"/>
    </source>
</evidence>
<dbReference type="PANTHER" id="PTHR10921:SF1">
    <property type="entry name" value="NUCLEAR DISTRIBUTION PROTEIN NUDE HOMOLOG"/>
    <property type="match status" value="1"/>
</dbReference>
<feature type="compositionally biased region" description="Polar residues" evidence="8">
    <location>
        <begin position="266"/>
        <end position="275"/>
    </location>
</feature>
<dbReference type="GO" id="GO:0007020">
    <property type="term" value="P:microtubule nucleation"/>
    <property type="evidence" value="ECO:0007669"/>
    <property type="project" value="TreeGrafter"/>
</dbReference>
<accession>A0A084G5V2</accession>
<feature type="compositionally biased region" description="Low complexity" evidence="8">
    <location>
        <begin position="306"/>
        <end position="326"/>
    </location>
</feature>
<evidence type="ECO:0000256" key="1">
    <source>
        <dbReference type="ARBA" id="ARBA00004245"/>
    </source>
</evidence>
<dbReference type="InterPro" id="IPR006964">
    <property type="entry name" value="NUDE_dom"/>
</dbReference>
<evidence type="ECO:0000256" key="6">
    <source>
        <dbReference type="ARBA" id="ARBA00023212"/>
    </source>
</evidence>
<dbReference type="KEGG" id="sapo:SAPIO_CDS5987"/>
<dbReference type="RefSeq" id="XP_016642513.1">
    <property type="nucleotide sequence ID" value="XM_016788197.1"/>
</dbReference>
<feature type="compositionally biased region" description="Polar residues" evidence="8">
    <location>
        <begin position="375"/>
        <end position="391"/>
    </location>
</feature>